<dbReference type="SUPFAM" id="SSF51905">
    <property type="entry name" value="FAD/NAD(P)-binding domain"/>
    <property type="match status" value="1"/>
</dbReference>
<evidence type="ECO:0000256" key="6">
    <source>
        <dbReference type="RuleBase" id="RU003968"/>
    </source>
</evidence>
<reference evidence="9" key="2">
    <citation type="submission" date="2022-08" db="EMBL/GenBank/DDBJ databases">
        <authorList>
            <person name="Iruegas-Bocardo F."/>
            <person name="Weisberg A.J."/>
            <person name="Riutta E.R."/>
            <person name="Kilday K."/>
            <person name="Bonkowski J.C."/>
            <person name="Creswell T."/>
            <person name="Daughtrey M.L."/>
            <person name="Rane K."/>
            <person name="Grunwald N.J."/>
            <person name="Chang J.H."/>
            <person name="Putnam M.L."/>
        </authorList>
    </citation>
    <scope>NUCLEOTIDE SEQUENCE</scope>
    <source>
        <strain evidence="9">22-338</strain>
    </source>
</reference>
<dbReference type="InterPro" id="IPR000172">
    <property type="entry name" value="GMC_OxRdtase_N"/>
</dbReference>
<dbReference type="InterPro" id="IPR012132">
    <property type="entry name" value="GMC_OxRdtase"/>
</dbReference>
<dbReference type="PANTHER" id="PTHR11552:SF147">
    <property type="entry name" value="CHOLINE DEHYDROGENASE, MITOCHONDRIAL"/>
    <property type="match status" value="1"/>
</dbReference>
<feature type="binding site" evidence="5">
    <location>
        <begin position="455"/>
        <end position="456"/>
    </location>
    <ligand>
        <name>FAD</name>
        <dbReference type="ChEBI" id="CHEBI:57692"/>
    </ligand>
</feature>
<dbReference type="Gene3D" id="3.30.410.40">
    <property type="match status" value="1"/>
</dbReference>
<comment type="similarity">
    <text evidence="2 6">Belongs to the GMC oxidoreductase family.</text>
</comment>
<evidence type="ECO:0000259" key="8">
    <source>
        <dbReference type="PROSITE" id="PS00624"/>
    </source>
</evidence>
<name>A0A9X4H4Q1_9XANT</name>
<dbReference type="Gene3D" id="3.50.50.60">
    <property type="entry name" value="FAD/NAD(P)-binding domain"/>
    <property type="match status" value="1"/>
</dbReference>
<organism evidence="9 10">
    <name type="scientific">Xanthomonas hortorum pv. hederae</name>
    <dbReference type="NCBI Taxonomy" id="453603"/>
    <lineage>
        <taxon>Bacteria</taxon>
        <taxon>Pseudomonadati</taxon>
        <taxon>Pseudomonadota</taxon>
        <taxon>Gammaproteobacteria</taxon>
        <taxon>Lysobacterales</taxon>
        <taxon>Lysobacteraceae</taxon>
        <taxon>Xanthomonas</taxon>
    </lineage>
</organism>
<protein>
    <submittedName>
        <fullName evidence="9">GMC family oxidoreductase</fullName>
    </submittedName>
</protein>
<dbReference type="GO" id="GO:0050660">
    <property type="term" value="F:flavin adenine dinucleotide binding"/>
    <property type="evidence" value="ECO:0007669"/>
    <property type="project" value="InterPro"/>
</dbReference>
<dbReference type="PANTHER" id="PTHR11552">
    <property type="entry name" value="GLUCOSE-METHANOL-CHOLINE GMC OXIDOREDUCTASE"/>
    <property type="match status" value="1"/>
</dbReference>
<evidence type="ECO:0000313" key="10">
    <source>
        <dbReference type="Proteomes" id="UP001140230"/>
    </source>
</evidence>
<evidence type="ECO:0000256" key="3">
    <source>
        <dbReference type="ARBA" id="ARBA00022630"/>
    </source>
</evidence>
<dbReference type="Pfam" id="PF05199">
    <property type="entry name" value="GMC_oxred_C"/>
    <property type="match status" value="1"/>
</dbReference>
<evidence type="ECO:0000313" key="9">
    <source>
        <dbReference type="EMBL" id="MDC8638261.1"/>
    </source>
</evidence>
<dbReference type="Pfam" id="PF00732">
    <property type="entry name" value="GMC_oxred_N"/>
    <property type="match status" value="1"/>
</dbReference>
<evidence type="ECO:0000256" key="4">
    <source>
        <dbReference type="ARBA" id="ARBA00022827"/>
    </source>
</evidence>
<dbReference type="EMBL" id="JANWTP010000029">
    <property type="protein sequence ID" value="MDC8638261.1"/>
    <property type="molecule type" value="Genomic_DNA"/>
</dbReference>
<dbReference type="InterPro" id="IPR007867">
    <property type="entry name" value="GMC_OxRtase_C"/>
</dbReference>
<reference evidence="9" key="1">
    <citation type="journal article" date="2022" name="Phytopathology">
        <title>Whole genome sequencing-based tracing of a 2022 introduction and outbreak of Xanthomonas hortorum pv. pelargonii.</title>
        <authorList>
            <person name="Iruegas Bocardo F."/>
            <person name="Weisberg A.J."/>
            <person name="Riutta E.R."/>
            <person name="Kilday K.B."/>
            <person name="Bonkowski J.C."/>
            <person name="Creswell T.C."/>
            <person name="Daughtrey M."/>
            <person name="Rane K.K."/>
            <person name="Grunwald N.J."/>
            <person name="Chang J.H."/>
            <person name="Putnam M."/>
        </authorList>
    </citation>
    <scope>NUCLEOTIDE SEQUENCE</scope>
    <source>
        <strain evidence="9">22-338</strain>
    </source>
</reference>
<dbReference type="SUPFAM" id="SSF54373">
    <property type="entry name" value="FAD-linked reductases, C-terminal domain"/>
    <property type="match status" value="1"/>
</dbReference>
<feature type="domain" description="Glucose-methanol-choline oxidoreductase N-terminal" evidence="8">
    <location>
        <begin position="260"/>
        <end position="274"/>
    </location>
</feature>
<feature type="binding site" evidence="5">
    <location>
        <begin position="101"/>
        <end position="104"/>
    </location>
    <ligand>
        <name>FAD</name>
        <dbReference type="ChEBI" id="CHEBI:57692"/>
    </ligand>
</feature>
<feature type="binding site" evidence="5">
    <location>
        <position position="222"/>
    </location>
    <ligand>
        <name>FAD</name>
        <dbReference type="ChEBI" id="CHEBI:57692"/>
    </ligand>
</feature>
<evidence type="ECO:0000259" key="7">
    <source>
        <dbReference type="PROSITE" id="PS00623"/>
    </source>
</evidence>
<feature type="domain" description="Glucose-methanol-choline oxidoreductase N-terminal" evidence="7">
    <location>
        <begin position="91"/>
        <end position="114"/>
    </location>
</feature>
<dbReference type="RefSeq" id="WP_180968720.1">
    <property type="nucleotide sequence ID" value="NZ_CP168178.1"/>
</dbReference>
<evidence type="ECO:0000256" key="2">
    <source>
        <dbReference type="ARBA" id="ARBA00010790"/>
    </source>
</evidence>
<comment type="cofactor">
    <cofactor evidence="1 5">
        <name>FAD</name>
        <dbReference type="ChEBI" id="CHEBI:57692"/>
    </cofactor>
</comment>
<accession>A0A9X4H4Q1</accession>
<dbReference type="PROSITE" id="PS00623">
    <property type="entry name" value="GMC_OXRED_1"/>
    <property type="match status" value="1"/>
</dbReference>
<evidence type="ECO:0000256" key="1">
    <source>
        <dbReference type="ARBA" id="ARBA00001974"/>
    </source>
</evidence>
<keyword evidence="3 6" id="KW-0285">Flavoprotein</keyword>
<dbReference type="GO" id="GO:0016614">
    <property type="term" value="F:oxidoreductase activity, acting on CH-OH group of donors"/>
    <property type="evidence" value="ECO:0007669"/>
    <property type="project" value="InterPro"/>
</dbReference>
<comment type="caution">
    <text evidence="9">The sequence shown here is derived from an EMBL/GenBank/DDBJ whole genome shotgun (WGS) entry which is preliminary data.</text>
</comment>
<dbReference type="Proteomes" id="UP001140230">
    <property type="component" value="Unassembled WGS sequence"/>
</dbReference>
<dbReference type="PIRSF" id="PIRSF000137">
    <property type="entry name" value="Alcohol_oxidase"/>
    <property type="match status" value="1"/>
</dbReference>
<dbReference type="AlphaFoldDB" id="A0A9X4H4Q1"/>
<proteinExistence type="inferred from homology"/>
<keyword evidence="4 5" id="KW-0274">FAD</keyword>
<evidence type="ECO:0000256" key="5">
    <source>
        <dbReference type="PIRSR" id="PIRSR000137-2"/>
    </source>
</evidence>
<sequence>MSIRHDASKHARYDCIVVGGGTAGVIVAARLAEDGRRRVLLLEAGDAGGGELPRALSTAGFPVLQGYNWPWQAHVRDEGIGSAVTLPYPMARTLGGGSAINGSVAVHARREDYQRWAAAGNPGWGWQQVSPWCARVDRVLYGDSGSASAYPASLATSPLQDGFIAACAARGFHTVDVAVSDSAGVGAIPHSAVAGRRRSSATLYLRDAPHHTNLEIKGGCEVRRLLLTGAGERVNASGVEVRSASGTDVFHAAHIVVCAGAIGSPALLARSGIGPADALAAAGIPVRLALPGVGQSLQDHPVVSLWAKPQPGRHALGDTLHKGLLQFASADAAQGCDLQIFALAGIHADDLPGVHELGGDGVVSGLSSVLAAPRSTGRIEFLPLDGALVPRIVLNLLDRDDDLQRMKTCVRMAWDLIRSRPLDALIGRPMSCSQRVVDSDPLLERMLRVTVRASWHPVGTLRMGPQRDGMAVADEHGLIHGCDNVSVADASLIPAIPTVPTNLSCMVIGERIAAHLRDRIG</sequence>
<dbReference type="PROSITE" id="PS00624">
    <property type="entry name" value="GMC_OXRED_2"/>
    <property type="match status" value="1"/>
</dbReference>
<gene>
    <name evidence="9" type="ORF">NY667_10570</name>
</gene>
<dbReference type="InterPro" id="IPR036188">
    <property type="entry name" value="FAD/NAD-bd_sf"/>
</dbReference>